<evidence type="ECO:0000256" key="4">
    <source>
        <dbReference type="HAMAP-Rule" id="MF_01185"/>
    </source>
</evidence>
<dbReference type="Gene3D" id="2.30.290.10">
    <property type="entry name" value="BH3618-like"/>
    <property type="match status" value="1"/>
</dbReference>
<dbReference type="GO" id="GO:0006417">
    <property type="term" value="P:regulation of translation"/>
    <property type="evidence" value="ECO:0007669"/>
    <property type="project" value="UniProtKB-KW"/>
</dbReference>
<comment type="similarity">
    <text evidence="4">Belongs to the FliW family.</text>
</comment>
<keyword evidence="5" id="KW-0282">Flagellum</keyword>
<keyword evidence="4" id="KW-0143">Chaperone</keyword>
<gene>
    <name evidence="4" type="primary">fliW</name>
    <name evidence="5" type="ORF">DFO73_10483</name>
</gene>
<evidence type="ECO:0000313" key="6">
    <source>
        <dbReference type="Proteomes" id="UP000247150"/>
    </source>
</evidence>
<name>A0A2V3A177_9BACI</name>
<evidence type="ECO:0000256" key="2">
    <source>
        <dbReference type="ARBA" id="ARBA00022795"/>
    </source>
</evidence>
<dbReference type="OrthoDB" id="9801235at2"/>
<evidence type="ECO:0000256" key="3">
    <source>
        <dbReference type="ARBA" id="ARBA00022845"/>
    </source>
</evidence>
<dbReference type="PANTHER" id="PTHR39190">
    <property type="entry name" value="FLAGELLAR ASSEMBLY FACTOR FLIW"/>
    <property type="match status" value="1"/>
</dbReference>
<proteinExistence type="inferred from homology"/>
<dbReference type="AlphaFoldDB" id="A0A2V3A177"/>
<keyword evidence="2 4" id="KW-1005">Bacterial flagellum biogenesis</keyword>
<dbReference type="InterPro" id="IPR003775">
    <property type="entry name" value="Flagellar_assembly_factor_FliW"/>
</dbReference>
<keyword evidence="5" id="KW-0969">Cilium</keyword>
<protein>
    <recommendedName>
        <fullName evidence="4">Flagellar assembly factor FliW</fullName>
    </recommendedName>
</protein>
<reference evidence="5 6" key="1">
    <citation type="submission" date="2018-05" db="EMBL/GenBank/DDBJ databases">
        <title>Freshwater and sediment microbial communities from various areas in North America, analyzing microbe dynamics in response to fracking.</title>
        <authorList>
            <person name="Lamendella R."/>
        </authorList>
    </citation>
    <scope>NUCLEOTIDE SEQUENCE [LARGE SCALE GENOMIC DNA]</scope>
    <source>
        <strain evidence="5 6">15_TX</strain>
    </source>
</reference>
<dbReference type="RefSeq" id="WP_110064517.1">
    <property type="nucleotide sequence ID" value="NZ_QGTW01000004.1"/>
</dbReference>
<dbReference type="EMBL" id="QGTW01000004">
    <property type="protein sequence ID" value="PWW29452.1"/>
    <property type="molecule type" value="Genomic_DNA"/>
</dbReference>
<keyword evidence="5" id="KW-0966">Cell projection</keyword>
<evidence type="ECO:0000256" key="1">
    <source>
        <dbReference type="ARBA" id="ARBA00022490"/>
    </source>
</evidence>
<dbReference type="GO" id="GO:0044780">
    <property type="term" value="P:bacterial-type flagellum assembly"/>
    <property type="evidence" value="ECO:0007669"/>
    <property type="project" value="UniProtKB-UniRule"/>
</dbReference>
<comment type="function">
    <text evidence="4">Acts as an anti-CsrA protein, binds CsrA and prevents it from repressing translation of its target genes, one of which is flagellin. Binds to flagellin and participates in the assembly of the flagellum.</text>
</comment>
<dbReference type="GO" id="GO:0005737">
    <property type="term" value="C:cytoplasm"/>
    <property type="evidence" value="ECO:0007669"/>
    <property type="project" value="UniProtKB-SubCell"/>
</dbReference>
<dbReference type="Proteomes" id="UP000247150">
    <property type="component" value="Unassembled WGS sequence"/>
</dbReference>
<keyword evidence="1 4" id="KW-0963">Cytoplasm</keyword>
<comment type="subcellular location">
    <subcellularLocation>
        <location evidence="4">Cytoplasm</location>
    </subcellularLocation>
</comment>
<evidence type="ECO:0000313" key="5">
    <source>
        <dbReference type="EMBL" id="PWW29452.1"/>
    </source>
</evidence>
<comment type="subunit">
    <text evidence="4">Interacts with translational regulator CsrA and flagellin(s).</text>
</comment>
<organism evidence="5 6">
    <name type="scientific">Cytobacillus oceanisediminis</name>
    <dbReference type="NCBI Taxonomy" id="665099"/>
    <lineage>
        <taxon>Bacteria</taxon>
        <taxon>Bacillati</taxon>
        <taxon>Bacillota</taxon>
        <taxon>Bacilli</taxon>
        <taxon>Bacillales</taxon>
        <taxon>Bacillaceae</taxon>
        <taxon>Cytobacillus</taxon>
    </lineage>
</organism>
<comment type="caution">
    <text evidence="5">The sequence shown here is derived from an EMBL/GenBank/DDBJ whole genome shotgun (WGS) entry which is preliminary data.</text>
</comment>
<dbReference type="NCBIfam" id="NF009793">
    <property type="entry name" value="PRK13285.1-1"/>
    <property type="match status" value="1"/>
</dbReference>
<dbReference type="SUPFAM" id="SSF141457">
    <property type="entry name" value="BH3618-like"/>
    <property type="match status" value="1"/>
</dbReference>
<sequence>MNIQTKFHGEQEVNREDIIQFHSGIPGFLEEKEFFILPLEGTDLYVLQSVKKTAVAFIITDPFVLFPQYEFDLPEEVLEKLEIESEKDVATFTILTVRKPFQEITANLQAPLIINQAKKLGKQVILNNTAYQTKHKILTPPEQGEK</sequence>
<dbReference type="PANTHER" id="PTHR39190:SF1">
    <property type="entry name" value="FLAGELLAR ASSEMBLY FACTOR FLIW"/>
    <property type="match status" value="1"/>
</dbReference>
<dbReference type="Pfam" id="PF02623">
    <property type="entry name" value="FliW"/>
    <property type="match status" value="1"/>
</dbReference>
<keyword evidence="3 4" id="KW-0810">Translation regulation</keyword>
<accession>A0A2V3A177</accession>
<dbReference type="InterPro" id="IPR024046">
    <property type="entry name" value="Flagellar_assmbl_FliW_dom_sf"/>
</dbReference>
<dbReference type="HAMAP" id="MF_01185">
    <property type="entry name" value="FliW"/>
    <property type="match status" value="1"/>
</dbReference>